<accession>A0A832CQE2</accession>
<dbReference type="InterPro" id="IPR018391">
    <property type="entry name" value="PQQ_b-propeller_rpt"/>
</dbReference>
<dbReference type="AlphaFoldDB" id="A0A832CQE2"/>
<evidence type="ECO:0000259" key="2">
    <source>
        <dbReference type="Pfam" id="PF13360"/>
    </source>
</evidence>
<dbReference type="SUPFAM" id="SSF50998">
    <property type="entry name" value="Quinoprotein alcohol dehydrogenase-like"/>
    <property type="match status" value="2"/>
</dbReference>
<comment type="caution">
    <text evidence="3">The sequence shown here is derived from an EMBL/GenBank/DDBJ whole genome shotgun (WGS) entry which is preliminary data.</text>
</comment>
<keyword evidence="1" id="KW-0472">Membrane</keyword>
<dbReference type="EMBL" id="DTCK01000022">
    <property type="protein sequence ID" value="HGQ35808.1"/>
    <property type="molecule type" value="Genomic_DNA"/>
</dbReference>
<dbReference type="PANTHER" id="PTHR34512:SF30">
    <property type="entry name" value="OUTER MEMBRANE PROTEIN ASSEMBLY FACTOR BAMB"/>
    <property type="match status" value="1"/>
</dbReference>
<evidence type="ECO:0000313" key="3">
    <source>
        <dbReference type="EMBL" id="HGQ35808.1"/>
    </source>
</evidence>
<organism evidence="3">
    <name type="scientific">Ignisphaera aggregans</name>
    <dbReference type="NCBI Taxonomy" id="334771"/>
    <lineage>
        <taxon>Archaea</taxon>
        <taxon>Thermoproteota</taxon>
        <taxon>Thermoprotei</taxon>
        <taxon>Desulfurococcales</taxon>
        <taxon>Desulfurococcaceae</taxon>
        <taxon>Ignisphaera</taxon>
    </lineage>
</organism>
<name>A0A832CQE2_9CREN</name>
<keyword evidence="1" id="KW-1133">Transmembrane helix</keyword>
<dbReference type="InterPro" id="IPR015943">
    <property type="entry name" value="WD40/YVTN_repeat-like_dom_sf"/>
</dbReference>
<dbReference type="Gene3D" id="2.130.10.10">
    <property type="entry name" value="YVTN repeat-like/Quinoprotein amine dehydrogenase"/>
    <property type="match status" value="1"/>
</dbReference>
<feature type="transmembrane region" description="Helical" evidence="1">
    <location>
        <begin position="6"/>
        <end position="26"/>
    </location>
</feature>
<dbReference type="Pfam" id="PF13360">
    <property type="entry name" value="PQQ_2"/>
    <property type="match status" value="1"/>
</dbReference>
<dbReference type="SMART" id="SM00564">
    <property type="entry name" value="PQQ"/>
    <property type="match status" value="5"/>
</dbReference>
<protein>
    <recommendedName>
        <fullName evidence="2">Pyrrolo-quinoline quinone repeat domain-containing protein</fullName>
    </recommendedName>
</protein>
<sequence length="562" mass="62934">MNLKLILIAVLFLILLTSFLILLTYLRKPPEVSEKPRRIDIEPISAIKVAEPPPSDLLPQKLPWVVEKGTVKTDRFYAGDIPRRPKVILKVNVSADMVGKLAEAVVEGDKVFLADSEGVYALDKYSGDLIWGVEVYFDNLAHRAMKGPGPITKWRALGLWRFVETYGIGKYLYVGTSSSEEGDAYLLAIDKDVGELVWKIRLESEKEASSKSSVTSNLVAINGKIYVGSVGPEGYVFAVSEKGELLWRRSIGGNVRGLTYGERRLFVTSEYRKKLYAFDSESGELLWVYEHDSELATPSYGRGRVITVDSLGKILAISTSGELLWKKSLGIGEDIDTNSYIALSRNYIYAVRSLGERPRNLYVLDFDGNTIGSFTLAADEDGGAPAVSQDVVVLPVLRKNSKSKVYLLWKGFHNLSEFYFDECGGSGWIPKVSISYGEIFIVACPNTLYKLVDIEKPTISDVEVSYNETLTIKVKAYDEQSALYKVVLVYSINNSKWIYRDMNIATKYVIEPIGGYGLKEELYIIEVPIGIAKVEFYIIAIDNVGNYEVTKVYGYRTFYTEK</sequence>
<dbReference type="PANTHER" id="PTHR34512">
    <property type="entry name" value="CELL SURFACE PROTEIN"/>
    <property type="match status" value="1"/>
</dbReference>
<dbReference type="InterPro" id="IPR011047">
    <property type="entry name" value="Quinoprotein_ADH-like_sf"/>
</dbReference>
<dbReference type="InterPro" id="IPR002372">
    <property type="entry name" value="PQQ_rpt_dom"/>
</dbReference>
<evidence type="ECO:0000256" key="1">
    <source>
        <dbReference type="SAM" id="Phobius"/>
    </source>
</evidence>
<proteinExistence type="predicted"/>
<keyword evidence="1" id="KW-0812">Transmembrane</keyword>
<gene>
    <name evidence="3" type="ORF">ENU41_03915</name>
</gene>
<feature type="domain" description="Pyrrolo-quinoline quinone repeat" evidence="2">
    <location>
        <begin position="233"/>
        <end position="400"/>
    </location>
</feature>
<reference evidence="3" key="1">
    <citation type="journal article" date="2020" name="mSystems">
        <title>Genome- and Community-Level Interaction Insights into Carbon Utilization and Element Cycling Functions of Hydrothermarchaeota in Hydrothermal Sediment.</title>
        <authorList>
            <person name="Zhou Z."/>
            <person name="Liu Y."/>
            <person name="Xu W."/>
            <person name="Pan J."/>
            <person name="Luo Z.H."/>
            <person name="Li M."/>
        </authorList>
    </citation>
    <scope>NUCLEOTIDE SEQUENCE</scope>
    <source>
        <strain evidence="3">SpSt-667</strain>
    </source>
</reference>